<reference evidence="2 3" key="1">
    <citation type="submission" date="2019-03" db="EMBL/GenBank/DDBJ databases">
        <title>Freshwater and sediment microbial communities from various areas in North America, analyzing microbe dynamics in response to fracking.</title>
        <authorList>
            <person name="Lamendella R."/>
        </authorList>
    </citation>
    <scope>NUCLEOTIDE SEQUENCE [LARGE SCALE GENOMIC DNA]</scope>
    <source>
        <strain evidence="2 3">6_TX</strain>
    </source>
</reference>
<dbReference type="EMBL" id="SOEC01000035">
    <property type="protein sequence ID" value="TDX21593.1"/>
    <property type="molecule type" value="Genomic_DNA"/>
</dbReference>
<organism evidence="2 3">
    <name type="scientific">Modicisalibacter xianhensis</name>
    <dbReference type="NCBI Taxonomy" id="442341"/>
    <lineage>
        <taxon>Bacteria</taxon>
        <taxon>Pseudomonadati</taxon>
        <taxon>Pseudomonadota</taxon>
        <taxon>Gammaproteobacteria</taxon>
        <taxon>Oceanospirillales</taxon>
        <taxon>Halomonadaceae</taxon>
        <taxon>Modicisalibacter</taxon>
    </lineage>
</organism>
<evidence type="ECO:0000313" key="3">
    <source>
        <dbReference type="Proteomes" id="UP000294489"/>
    </source>
</evidence>
<keyword evidence="1" id="KW-0472">Membrane</keyword>
<dbReference type="RefSeq" id="WP_134021458.1">
    <property type="nucleotide sequence ID" value="NZ_SOEC01000035.1"/>
</dbReference>
<dbReference type="Proteomes" id="UP000294489">
    <property type="component" value="Unassembled WGS sequence"/>
</dbReference>
<feature type="transmembrane region" description="Helical" evidence="1">
    <location>
        <begin position="69"/>
        <end position="91"/>
    </location>
</feature>
<accession>A0A4V3GS58</accession>
<proteinExistence type="predicted"/>
<name>A0A4V3GS58_9GAMM</name>
<feature type="transmembrane region" description="Helical" evidence="1">
    <location>
        <begin position="20"/>
        <end position="42"/>
    </location>
</feature>
<dbReference type="AlphaFoldDB" id="A0A4V3GS58"/>
<gene>
    <name evidence="2" type="ORF">DFO67_1353</name>
</gene>
<evidence type="ECO:0000256" key="1">
    <source>
        <dbReference type="SAM" id="Phobius"/>
    </source>
</evidence>
<keyword evidence="1" id="KW-0812">Transmembrane</keyword>
<sequence>MDTLTISLTVPYWLPSQEMVAWWCLSGAGAVFGLAIVGVLLANHEATGWCIGVNSKPPVQLADKAWRKFTLTFLLGHIGLVIIVVGLIILIREQAKDTPEKRVKQREDWIRSL</sequence>
<evidence type="ECO:0000313" key="2">
    <source>
        <dbReference type="EMBL" id="TDX21593.1"/>
    </source>
</evidence>
<protein>
    <submittedName>
        <fullName evidence="2">Uncharacterized protein</fullName>
    </submittedName>
</protein>
<comment type="caution">
    <text evidence="2">The sequence shown here is derived from an EMBL/GenBank/DDBJ whole genome shotgun (WGS) entry which is preliminary data.</text>
</comment>
<keyword evidence="1" id="KW-1133">Transmembrane helix</keyword>